<dbReference type="InterPro" id="IPR006015">
    <property type="entry name" value="Universal_stress_UspA"/>
</dbReference>
<dbReference type="EMBL" id="BMIX01000007">
    <property type="protein sequence ID" value="GGG42974.1"/>
    <property type="molecule type" value="Genomic_DNA"/>
</dbReference>
<dbReference type="InterPro" id="IPR006016">
    <property type="entry name" value="UspA"/>
</dbReference>
<comment type="similarity">
    <text evidence="1">Belongs to the universal stress protein A family.</text>
</comment>
<dbReference type="SUPFAM" id="SSF52402">
    <property type="entry name" value="Adenine nucleotide alpha hydrolases-like"/>
    <property type="match status" value="2"/>
</dbReference>
<gene>
    <name evidence="3" type="ORF">GCM10011532_28620</name>
</gene>
<dbReference type="PANTHER" id="PTHR46268">
    <property type="entry name" value="STRESS RESPONSE PROTEIN NHAX"/>
    <property type="match status" value="1"/>
</dbReference>
<dbReference type="Gene3D" id="3.40.50.12370">
    <property type="match status" value="1"/>
</dbReference>
<dbReference type="PRINTS" id="PR01438">
    <property type="entry name" value="UNVRSLSTRESS"/>
</dbReference>
<dbReference type="CDD" id="cd00293">
    <property type="entry name" value="USP-like"/>
    <property type="match status" value="1"/>
</dbReference>
<sequence length="284" mass="33193">MKNILVCTDFSKDAYCALHYVTNLFQNKSCKFSILHSYHEDFEIYPYPAVQEGGYIDKLNAKQNSLLKGEELLHTIKRDNNSLAHTYEFINTDLSLTNAILNRTSEKSVDLVVLGNHGLDGIKQYLFGSNSLNVLKEVHSVPVLMVPQQVDFKSPKKIAFATDYKAKFHKPEFEILKTCVKNFGAEVHFICVGKEEEMTKQQWENFNLLKSFFQEEDRNFKWLQIEEENSKAIAMHVKEEKMDLLVMIKYKHESFKFFREPVIMQLDRHLRFPFLIIPSIDIKP</sequence>
<dbReference type="PANTHER" id="PTHR46268:SF6">
    <property type="entry name" value="UNIVERSAL STRESS PROTEIN UP12"/>
    <property type="match status" value="1"/>
</dbReference>
<accession>A0ABQ1WRZ3</accession>
<evidence type="ECO:0000313" key="4">
    <source>
        <dbReference type="Proteomes" id="UP000605733"/>
    </source>
</evidence>
<evidence type="ECO:0000313" key="3">
    <source>
        <dbReference type="EMBL" id="GGG42974.1"/>
    </source>
</evidence>
<dbReference type="RefSeq" id="WP_011709316.1">
    <property type="nucleotide sequence ID" value="NZ_BMIX01000007.1"/>
</dbReference>
<dbReference type="Proteomes" id="UP000605733">
    <property type="component" value="Unassembled WGS sequence"/>
</dbReference>
<dbReference type="Pfam" id="PF00582">
    <property type="entry name" value="Usp"/>
    <property type="match status" value="1"/>
</dbReference>
<name>A0ABQ1WRZ3_9FLAO</name>
<evidence type="ECO:0000256" key="1">
    <source>
        <dbReference type="ARBA" id="ARBA00008791"/>
    </source>
</evidence>
<comment type="caution">
    <text evidence="3">The sequence shown here is derived from an EMBL/GenBank/DDBJ whole genome shotgun (WGS) entry which is preliminary data.</text>
</comment>
<protein>
    <recommendedName>
        <fullName evidence="2">UspA domain-containing protein</fullName>
    </recommendedName>
</protein>
<keyword evidence="4" id="KW-1185">Reference proteome</keyword>
<organism evidence="3 4">
    <name type="scientific">Christiangramia forsetii</name>
    <dbReference type="NCBI Taxonomy" id="411153"/>
    <lineage>
        <taxon>Bacteria</taxon>
        <taxon>Pseudomonadati</taxon>
        <taxon>Bacteroidota</taxon>
        <taxon>Flavobacteriia</taxon>
        <taxon>Flavobacteriales</taxon>
        <taxon>Flavobacteriaceae</taxon>
        <taxon>Christiangramia</taxon>
    </lineage>
</organism>
<proteinExistence type="inferred from homology"/>
<evidence type="ECO:0000259" key="2">
    <source>
        <dbReference type="Pfam" id="PF00582"/>
    </source>
</evidence>
<feature type="domain" description="UspA" evidence="2">
    <location>
        <begin position="1"/>
        <end position="147"/>
    </location>
</feature>
<reference evidence="4" key="1">
    <citation type="journal article" date="2019" name="Int. J. Syst. Evol. Microbiol.">
        <title>The Global Catalogue of Microorganisms (GCM) 10K type strain sequencing project: providing services to taxonomists for standard genome sequencing and annotation.</title>
        <authorList>
            <consortium name="The Broad Institute Genomics Platform"/>
            <consortium name="The Broad Institute Genome Sequencing Center for Infectious Disease"/>
            <person name="Wu L."/>
            <person name="Ma J."/>
        </authorList>
    </citation>
    <scope>NUCLEOTIDE SEQUENCE [LARGE SCALE GENOMIC DNA]</scope>
    <source>
        <strain evidence="4">CGMCC 1.15422</strain>
    </source>
</reference>